<evidence type="ECO:0000256" key="3">
    <source>
        <dbReference type="ARBA" id="ARBA00022729"/>
    </source>
</evidence>
<proteinExistence type="predicted"/>
<dbReference type="InterPro" id="IPR001314">
    <property type="entry name" value="Peptidase_S1A"/>
</dbReference>
<dbReference type="PANTHER" id="PTHR24271:SF81">
    <property type="entry name" value="GRANZYME B"/>
    <property type="match status" value="1"/>
</dbReference>
<comment type="catalytic activity">
    <reaction evidence="8">
        <text>Preferential cleavage: Arg-|-Xaa, Lys-|-Xaa.</text>
        <dbReference type="EC" id="3.4.21.4"/>
    </reaction>
</comment>
<evidence type="ECO:0000256" key="8">
    <source>
        <dbReference type="ARBA" id="ARBA00036320"/>
    </source>
</evidence>
<dbReference type="PRINTS" id="PR00722">
    <property type="entry name" value="CHYMOTRYPSIN"/>
</dbReference>
<dbReference type="GeneTree" id="ENSGT01030000234551"/>
<dbReference type="GO" id="GO:0005576">
    <property type="term" value="C:extracellular region"/>
    <property type="evidence" value="ECO:0007669"/>
    <property type="project" value="UniProtKB-SubCell"/>
</dbReference>
<dbReference type="InterPro" id="IPR043504">
    <property type="entry name" value="Peptidase_S1_PA_chymotrypsin"/>
</dbReference>
<evidence type="ECO:0000313" key="14">
    <source>
        <dbReference type="Proteomes" id="UP000261340"/>
    </source>
</evidence>
<dbReference type="SUPFAM" id="SSF50494">
    <property type="entry name" value="Trypsin-like serine proteases"/>
    <property type="match status" value="1"/>
</dbReference>
<keyword evidence="6" id="KW-0865">Zymogen</keyword>
<keyword evidence="4 10" id="KW-0378">Hydrolase</keyword>
<keyword evidence="14" id="KW-1185">Reference proteome</keyword>
<sequence length="246" mass="27224">MFIHWSLPVLIFVLILHDQVHTGEIIGGHEASPHSRPYMVLLQMHRTYGHPAHCGGFLLNEDFVMTAAHCHATSYKVLLGLHDFHKQNGVQHVLVEKSFPHDDYDGDTYENDIMLLKLSSKAVFNKNVKSIVLADRGDDSLPQSCVVSGWGRTKTVNHMSVKLMEANVTLIDNQQCASAMFYCSQGETGPGVGDSGGPLVCGDGKAYGVVSTSSAPNPDVPTIYRYTMIPHYRDWVDSIIKQHGNY</sequence>
<dbReference type="PROSITE" id="PS00135">
    <property type="entry name" value="TRYPSIN_SER"/>
    <property type="match status" value="1"/>
</dbReference>
<dbReference type="Ensembl" id="ENSACIT00000021523.1">
    <property type="protein sequence ID" value="ENSACIP00000020976.1"/>
    <property type="gene ID" value="ENSACIG00000016295.1"/>
</dbReference>
<evidence type="ECO:0000256" key="11">
    <source>
        <dbReference type="SAM" id="SignalP"/>
    </source>
</evidence>
<dbReference type="Pfam" id="PF00089">
    <property type="entry name" value="Trypsin"/>
    <property type="match status" value="1"/>
</dbReference>
<keyword evidence="7" id="KW-1015">Disulfide bond</keyword>
<dbReference type="GO" id="GO:0004252">
    <property type="term" value="F:serine-type endopeptidase activity"/>
    <property type="evidence" value="ECO:0007669"/>
    <property type="project" value="UniProtKB-EC"/>
</dbReference>
<dbReference type="PANTHER" id="PTHR24271">
    <property type="entry name" value="KALLIKREIN-RELATED"/>
    <property type="match status" value="1"/>
</dbReference>
<evidence type="ECO:0000256" key="7">
    <source>
        <dbReference type="ARBA" id="ARBA00023157"/>
    </source>
</evidence>
<evidence type="ECO:0000256" key="10">
    <source>
        <dbReference type="RuleBase" id="RU363034"/>
    </source>
</evidence>
<dbReference type="InterPro" id="IPR033116">
    <property type="entry name" value="TRYPSIN_SER"/>
</dbReference>
<keyword evidence="2 10" id="KW-0645">Protease</keyword>
<reference evidence="13" key="1">
    <citation type="submission" date="2025-08" db="UniProtKB">
        <authorList>
            <consortium name="Ensembl"/>
        </authorList>
    </citation>
    <scope>IDENTIFICATION</scope>
</reference>
<dbReference type="Gene3D" id="2.40.10.10">
    <property type="entry name" value="Trypsin-like serine proteases"/>
    <property type="match status" value="2"/>
</dbReference>
<name>A0A3Q0SD06_AMPCI</name>
<keyword evidence="5 10" id="KW-0720">Serine protease</keyword>
<accession>A0A3Q0SD06</accession>
<dbReference type="GO" id="GO:0006508">
    <property type="term" value="P:proteolysis"/>
    <property type="evidence" value="ECO:0007669"/>
    <property type="project" value="UniProtKB-KW"/>
</dbReference>
<evidence type="ECO:0000256" key="9">
    <source>
        <dbReference type="ARBA" id="ARBA00038868"/>
    </source>
</evidence>
<protein>
    <recommendedName>
        <fullName evidence="9">trypsin</fullName>
        <ecNumber evidence="9">3.4.21.4</ecNumber>
    </recommendedName>
</protein>
<evidence type="ECO:0000256" key="4">
    <source>
        <dbReference type="ARBA" id="ARBA00022801"/>
    </source>
</evidence>
<evidence type="ECO:0000259" key="12">
    <source>
        <dbReference type="PROSITE" id="PS50240"/>
    </source>
</evidence>
<dbReference type="SMART" id="SM00020">
    <property type="entry name" value="Tryp_SPc"/>
    <property type="match status" value="1"/>
</dbReference>
<evidence type="ECO:0000256" key="6">
    <source>
        <dbReference type="ARBA" id="ARBA00023145"/>
    </source>
</evidence>
<dbReference type="OMA" id="GHETVPH"/>
<dbReference type="InterPro" id="IPR018114">
    <property type="entry name" value="TRYPSIN_HIS"/>
</dbReference>
<feature type="signal peptide" evidence="11">
    <location>
        <begin position="1"/>
        <end position="22"/>
    </location>
</feature>
<organism evidence="13 14">
    <name type="scientific">Amphilophus citrinellus</name>
    <name type="common">Midas cichlid</name>
    <name type="synonym">Cichlasoma citrinellum</name>
    <dbReference type="NCBI Taxonomy" id="61819"/>
    <lineage>
        <taxon>Eukaryota</taxon>
        <taxon>Metazoa</taxon>
        <taxon>Chordata</taxon>
        <taxon>Craniata</taxon>
        <taxon>Vertebrata</taxon>
        <taxon>Euteleostomi</taxon>
        <taxon>Actinopterygii</taxon>
        <taxon>Neopterygii</taxon>
        <taxon>Teleostei</taxon>
        <taxon>Neoteleostei</taxon>
        <taxon>Acanthomorphata</taxon>
        <taxon>Ovalentaria</taxon>
        <taxon>Cichlomorphae</taxon>
        <taxon>Cichliformes</taxon>
        <taxon>Cichlidae</taxon>
        <taxon>New World cichlids</taxon>
        <taxon>Cichlasomatinae</taxon>
        <taxon>Heroini</taxon>
        <taxon>Amphilophus</taxon>
    </lineage>
</organism>
<dbReference type="EC" id="3.4.21.4" evidence="9"/>
<dbReference type="InterPro" id="IPR009003">
    <property type="entry name" value="Peptidase_S1_PA"/>
</dbReference>
<evidence type="ECO:0000256" key="5">
    <source>
        <dbReference type="ARBA" id="ARBA00022825"/>
    </source>
</evidence>
<reference evidence="13" key="2">
    <citation type="submission" date="2025-09" db="UniProtKB">
        <authorList>
            <consortium name="Ensembl"/>
        </authorList>
    </citation>
    <scope>IDENTIFICATION</scope>
</reference>
<feature type="domain" description="Peptidase S1" evidence="12">
    <location>
        <begin position="25"/>
        <end position="241"/>
    </location>
</feature>
<evidence type="ECO:0000256" key="2">
    <source>
        <dbReference type="ARBA" id="ARBA00022670"/>
    </source>
</evidence>
<dbReference type="CDD" id="cd00190">
    <property type="entry name" value="Tryp_SPc"/>
    <property type="match status" value="1"/>
</dbReference>
<dbReference type="AlphaFoldDB" id="A0A3Q0SD06"/>
<dbReference type="STRING" id="61819.ENSACIP00000020976"/>
<dbReference type="PROSITE" id="PS00134">
    <property type="entry name" value="TRYPSIN_HIS"/>
    <property type="match status" value="1"/>
</dbReference>
<comment type="subcellular location">
    <subcellularLocation>
        <location evidence="1">Secreted</location>
        <location evidence="1">Extracellular space</location>
    </subcellularLocation>
</comment>
<dbReference type="Proteomes" id="UP000261340">
    <property type="component" value="Unplaced"/>
</dbReference>
<dbReference type="InterPro" id="IPR001254">
    <property type="entry name" value="Trypsin_dom"/>
</dbReference>
<dbReference type="PROSITE" id="PS50240">
    <property type="entry name" value="TRYPSIN_DOM"/>
    <property type="match status" value="1"/>
</dbReference>
<keyword evidence="3 11" id="KW-0732">Signal</keyword>
<evidence type="ECO:0000313" key="13">
    <source>
        <dbReference type="Ensembl" id="ENSACIP00000020976.1"/>
    </source>
</evidence>
<dbReference type="FunFam" id="2.40.10.10:FF:000005">
    <property type="entry name" value="Serine protease 37"/>
    <property type="match status" value="1"/>
</dbReference>
<feature type="chain" id="PRO_5018530963" description="trypsin" evidence="11">
    <location>
        <begin position="23"/>
        <end position="246"/>
    </location>
</feature>
<evidence type="ECO:0000256" key="1">
    <source>
        <dbReference type="ARBA" id="ARBA00004239"/>
    </source>
</evidence>